<organism evidence="1 2">
    <name type="scientific">Zasmidium cellare</name>
    <name type="common">Wine cellar mold</name>
    <name type="synonym">Racodium cellare</name>
    <dbReference type="NCBI Taxonomy" id="395010"/>
    <lineage>
        <taxon>Eukaryota</taxon>
        <taxon>Fungi</taxon>
        <taxon>Dikarya</taxon>
        <taxon>Ascomycota</taxon>
        <taxon>Pezizomycotina</taxon>
        <taxon>Dothideomycetes</taxon>
        <taxon>Dothideomycetidae</taxon>
        <taxon>Mycosphaerellales</taxon>
        <taxon>Mycosphaerellaceae</taxon>
        <taxon>Zasmidium</taxon>
    </lineage>
</organism>
<name>A0ABR0E8Y9_ZASCE</name>
<evidence type="ECO:0008006" key="3">
    <source>
        <dbReference type="Google" id="ProtNLM"/>
    </source>
</evidence>
<dbReference type="SUPFAM" id="SSF51182">
    <property type="entry name" value="RmlC-like cupins"/>
    <property type="match status" value="1"/>
</dbReference>
<dbReference type="Proteomes" id="UP001305779">
    <property type="component" value="Unassembled WGS sequence"/>
</dbReference>
<evidence type="ECO:0000313" key="2">
    <source>
        <dbReference type="Proteomes" id="UP001305779"/>
    </source>
</evidence>
<proteinExistence type="predicted"/>
<dbReference type="PANTHER" id="PTHR36156">
    <property type="entry name" value="SLR2101 PROTEIN"/>
    <property type="match status" value="1"/>
</dbReference>
<dbReference type="InterPro" id="IPR014710">
    <property type="entry name" value="RmlC-like_jellyroll"/>
</dbReference>
<evidence type="ECO:0000313" key="1">
    <source>
        <dbReference type="EMBL" id="KAK4497563.1"/>
    </source>
</evidence>
<gene>
    <name evidence="1" type="ORF">PRZ48_012014</name>
</gene>
<comment type="caution">
    <text evidence="1">The sequence shown here is derived from an EMBL/GenBank/DDBJ whole genome shotgun (WGS) entry which is preliminary data.</text>
</comment>
<keyword evidence="2" id="KW-1185">Reference proteome</keyword>
<dbReference type="PANTHER" id="PTHR36156:SF2">
    <property type="entry name" value="CUPIN TYPE-2 DOMAIN-CONTAINING PROTEIN"/>
    <property type="match status" value="1"/>
</dbReference>
<accession>A0ABR0E8Y9</accession>
<dbReference type="Gene3D" id="2.60.120.10">
    <property type="entry name" value="Jelly Rolls"/>
    <property type="match status" value="1"/>
</dbReference>
<dbReference type="EMBL" id="JAXOVC010000009">
    <property type="protein sequence ID" value="KAK4497563.1"/>
    <property type="molecule type" value="Genomic_DNA"/>
</dbReference>
<sequence>MSNFITAHDSNGKAVFSTILPAEQHKIDITVGRLTTLWSTSSFPTNLSTTSDIEQYAQNRTQLPPRGQICPPGGTSVLIMDIAPSPHRVMHRTMTLDVVIVVDGAVEILLDSGEKRVLRKGDSLVQRATMHEWSNPFAEWAKLAVFVQACEEPVVAGGKDLRVEWP</sequence>
<reference evidence="1 2" key="1">
    <citation type="journal article" date="2023" name="G3 (Bethesda)">
        <title>A chromosome-level genome assembly of Zasmidium syzygii isolated from banana leaves.</title>
        <authorList>
            <person name="van Westerhoven A.C."/>
            <person name="Mehrabi R."/>
            <person name="Talebi R."/>
            <person name="Steentjes M.B.F."/>
            <person name="Corcolon B."/>
            <person name="Chong P.A."/>
            <person name="Kema G.H.J."/>
            <person name="Seidl M.F."/>
        </authorList>
    </citation>
    <scope>NUCLEOTIDE SEQUENCE [LARGE SCALE GENOMIC DNA]</scope>
    <source>
        <strain evidence="1 2">P124</strain>
    </source>
</reference>
<dbReference type="InterPro" id="IPR047142">
    <property type="entry name" value="OryJ/VirC-like"/>
</dbReference>
<protein>
    <recommendedName>
        <fullName evidence="3">Cupin 2 conserved barrel domain-containing protein</fullName>
    </recommendedName>
</protein>
<dbReference type="InterPro" id="IPR011051">
    <property type="entry name" value="RmlC_Cupin_sf"/>
</dbReference>
<dbReference type="CDD" id="cd02231">
    <property type="entry name" value="cupin_BLL6423-like"/>
    <property type="match status" value="1"/>
</dbReference>